<accession>A0A6I2MC91</accession>
<evidence type="ECO:0000313" key="3">
    <source>
        <dbReference type="Proteomes" id="UP000441585"/>
    </source>
</evidence>
<gene>
    <name evidence="2" type="ORF">GJU41_11750</name>
</gene>
<sequence length="163" mass="18276">MTNENNNERHDDEEFEFTIVAEFGDLVSVEGYPDQVFHVEGYRCETSHYPDIVMSDMVYELSDAINNDYLEADAIDITFITDAGQADEYLRTIDRKSYPKPGAHWIGMLGDWGLGANINDLKGANEMAKNGNGEARKLTPRELSAKEADERKKGAETEGGGYR</sequence>
<organism evidence="2 3">
    <name type="scientific">Metabacillus idriensis</name>
    <dbReference type="NCBI Taxonomy" id="324768"/>
    <lineage>
        <taxon>Bacteria</taxon>
        <taxon>Bacillati</taxon>
        <taxon>Bacillota</taxon>
        <taxon>Bacilli</taxon>
        <taxon>Bacillales</taxon>
        <taxon>Bacillaceae</taxon>
        <taxon>Metabacillus</taxon>
    </lineage>
</organism>
<dbReference type="EMBL" id="WKKF01000002">
    <property type="protein sequence ID" value="MRX54646.1"/>
    <property type="molecule type" value="Genomic_DNA"/>
</dbReference>
<evidence type="ECO:0000313" key="2">
    <source>
        <dbReference type="EMBL" id="MRX54646.1"/>
    </source>
</evidence>
<feature type="compositionally biased region" description="Basic and acidic residues" evidence="1">
    <location>
        <begin position="134"/>
        <end position="156"/>
    </location>
</feature>
<name>A0A6I2MC91_9BACI</name>
<dbReference type="Proteomes" id="UP000441585">
    <property type="component" value="Unassembled WGS sequence"/>
</dbReference>
<dbReference type="AlphaFoldDB" id="A0A6I2MC91"/>
<comment type="caution">
    <text evidence="2">The sequence shown here is derived from an EMBL/GenBank/DDBJ whole genome shotgun (WGS) entry which is preliminary data.</text>
</comment>
<dbReference type="RefSeq" id="WP_154318663.1">
    <property type="nucleotide sequence ID" value="NZ_CAJGAA010000002.1"/>
</dbReference>
<protein>
    <submittedName>
        <fullName evidence="2">Uncharacterized protein</fullName>
    </submittedName>
</protein>
<proteinExistence type="predicted"/>
<keyword evidence="3" id="KW-1185">Reference proteome</keyword>
<feature type="region of interest" description="Disordered" evidence="1">
    <location>
        <begin position="125"/>
        <end position="163"/>
    </location>
</feature>
<reference evidence="2 3" key="1">
    <citation type="submission" date="2019-11" db="EMBL/GenBank/DDBJ databases">
        <title>Bacillus idriensis genome.</title>
        <authorList>
            <person name="Konopka E.N."/>
            <person name="Newman J.D."/>
        </authorList>
    </citation>
    <scope>NUCLEOTIDE SEQUENCE [LARGE SCALE GENOMIC DNA]</scope>
    <source>
        <strain evidence="2 3">DSM 19097</strain>
    </source>
</reference>
<evidence type="ECO:0000256" key="1">
    <source>
        <dbReference type="SAM" id="MobiDB-lite"/>
    </source>
</evidence>